<dbReference type="SUPFAM" id="SSF48695">
    <property type="entry name" value="Multiheme cytochromes"/>
    <property type="match status" value="1"/>
</dbReference>
<gene>
    <name evidence="1" type="ORF">DCCM_4344</name>
</gene>
<sequence length="150" mass="16302">MSEDFFRMFQLAQQGFYCSQILLILGLEARGKDNPDLIRAMTGLAGGLGFSGKTCGALSGGACLLGLYAGKGTPEEVEHDRFRLMVDELVKWFEDEIGSQHGGINCEEILGEDFKHRAVNTKCGNIVASTYDKVKEILAENHIALEGAGE</sequence>
<dbReference type="Proteomes" id="UP000239549">
    <property type="component" value="Unassembled WGS sequence"/>
</dbReference>
<dbReference type="EMBL" id="BFAV01000157">
    <property type="protein sequence ID" value="GBF35221.1"/>
    <property type="molecule type" value="Genomic_DNA"/>
</dbReference>
<dbReference type="InterPro" id="IPR010181">
    <property type="entry name" value="CGCAxxGCC_motif"/>
</dbReference>
<dbReference type="RefSeq" id="WP_104373308.1">
    <property type="nucleotide sequence ID" value="NZ_BFAV01000157.1"/>
</dbReference>
<name>A0A2L2XMP3_9FIRM</name>
<dbReference type="Pfam" id="PF09719">
    <property type="entry name" value="C_GCAxxG_C_C"/>
    <property type="match status" value="1"/>
</dbReference>
<protein>
    <recommendedName>
        <fullName evidence="3">C_GCAxxG_C_C family protein</fullName>
    </recommendedName>
</protein>
<evidence type="ECO:0008006" key="3">
    <source>
        <dbReference type="Google" id="ProtNLM"/>
    </source>
</evidence>
<reference evidence="2" key="1">
    <citation type="submission" date="2018-02" db="EMBL/GenBank/DDBJ databases">
        <title>Genome sequence of Desulfocucumis palustris strain NAW-5.</title>
        <authorList>
            <person name="Watanabe M."/>
            <person name="Kojima H."/>
            <person name="Fukui M."/>
        </authorList>
    </citation>
    <scope>NUCLEOTIDE SEQUENCE [LARGE SCALE GENOMIC DNA]</scope>
    <source>
        <strain evidence="2">NAW-5</strain>
    </source>
</reference>
<comment type="caution">
    <text evidence="1">The sequence shown here is derived from an EMBL/GenBank/DDBJ whole genome shotgun (WGS) entry which is preliminary data.</text>
</comment>
<organism evidence="1 2">
    <name type="scientific">Desulfocucumis palustris</name>
    <dbReference type="NCBI Taxonomy" id="1898651"/>
    <lineage>
        <taxon>Bacteria</taxon>
        <taxon>Bacillati</taxon>
        <taxon>Bacillota</taxon>
        <taxon>Clostridia</taxon>
        <taxon>Eubacteriales</taxon>
        <taxon>Desulfocucumaceae</taxon>
        <taxon>Desulfocucumis</taxon>
    </lineage>
</organism>
<dbReference type="InterPro" id="IPR036280">
    <property type="entry name" value="Multihaem_cyt_sf"/>
</dbReference>
<keyword evidence="2" id="KW-1185">Reference proteome</keyword>
<evidence type="ECO:0000313" key="2">
    <source>
        <dbReference type="Proteomes" id="UP000239549"/>
    </source>
</evidence>
<evidence type="ECO:0000313" key="1">
    <source>
        <dbReference type="EMBL" id="GBF35221.1"/>
    </source>
</evidence>
<dbReference type="NCBIfam" id="NF045669">
    <property type="entry name" value="DVU1555_fam_CGA"/>
    <property type="match status" value="1"/>
</dbReference>
<dbReference type="OrthoDB" id="163426at2"/>
<accession>A0A2L2XMP3</accession>
<proteinExistence type="predicted"/>
<dbReference type="AlphaFoldDB" id="A0A2L2XMP3"/>
<dbReference type="NCBIfam" id="TIGR01909">
    <property type="entry name" value="C_GCAxxG_C_C"/>
    <property type="match status" value="1"/>
</dbReference>